<comment type="caution">
    <text evidence="1">The sequence shown here is derived from an EMBL/GenBank/DDBJ whole genome shotgun (WGS) entry which is preliminary data.</text>
</comment>
<dbReference type="AlphaFoldDB" id="A0AAD7AG35"/>
<protein>
    <submittedName>
        <fullName evidence="1">Uncharacterized protein</fullName>
    </submittedName>
</protein>
<reference evidence="1" key="1">
    <citation type="submission" date="2023-03" db="EMBL/GenBank/DDBJ databases">
        <title>Massive genome expansion in bonnet fungi (Mycena s.s.) driven by repeated elements and novel gene families across ecological guilds.</title>
        <authorList>
            <consortium name="Lawrence Berkeley National Laboratory"/>
            <person name="Harder C.B."/>
            <person name="Miyauchi S."/>
            <person name="Viragh M."/>
            <person name="Kuo A."/>
            <person name="Thoen E."/>
            <person name="Andreopoulos B."/>
            <person name="Lu D."/>
            <person name="Skrede I."/>
            <person name="Drula E."/>
            <person name="Henrissat B."/>
            <person name="Morin E."/>
            <person name="Kohler A."/>
            <person name="Barry K."/>
            <person name="LaButti K."/>
            <person name="Morin E."/>
            <person name="Salamov A."/>
            <person name="Lipzen A."/>
            <person name="Mereny Z."/>
            <person name="Hegedus B."/>
            <person name="Baldrian P."/>
            <person name="Stursova M."/>
            <person name="Weitz H."/>
            <person name="Taylor A."/>
            <person name="Grigoriev I.V."/>
            <person name="Nagy L.G."/>
            <person name="Martin F."/>
            <person name="Kauserud H."/>
        </authorList>
    </citation>
    <scope>NUCLEOTIDE SEQUENCE</scope>
    <source>
        <strain evidence="1">CBHHK002</strain>
    </source>
</reference>
<dbReference type="EMBL" id="JARIHO010000007">
    <property type="protein sequence ID" value="KAJ7357978.1"/>
    <property type="molecule type" value="Genomic_DNA"/>
</dbReference>
<accession>A0AAD7AG35</accession>
<keyword evidence="2" id="KW-1185">Reference proteome</keyword>
<organism evidence="1 2">
    <name type="scientific">Mycena albidolilacea</name>
    <dbReference type="NCBI Taxonomy" id="1033008"/>
    <lineage>
        <taxon>Eukaryota</taxon>
        <taxon>Fungi</taxon>
        <taxon>Dikarya</taxon>
        <taxon>Basidiomycota</taxon>
        <taxon>Agaricomycotina</taxon>
        <taxon>Agaricomycetes</taxon>
        <taxon>Agaricomycetidae</taxon>
        <taxon>Agaricales</taxon>
        <taxon>Marasmiineae</taxon>
        <taxon>Mycenaceae</taxon>
        <taxon>Mycena</taxon>
    </lineage>
</organism>
<proteinExistence type="predicted"/>
<dbReference type="Proteomes" id="UP001218218">
    <property type="component" value="Unassembled WGS sequence"/>
</dbReference>
<name>A0AAD7AG35_9AGAR</name>
<evidence type="ECO:0000313" key="2">
    <source>
        <dbReference type="Proteomes" id="UP001218218"/>
    </source>
</evidence>
<gene>
    <name evidence="1" type="ORF">DFH08DRAFT_437633</name>
</gene>
<sequence length="149" mass="16452">MKKRFLILISSPSHLHGKRAELSLFLPVFAPQPVAQRGLTVAPIQFCECSTEPEAFLAVRRYAVHLRGSDSTEHSADGQTWSFFVADVCGLDLHVRPTFDGCTGIAYLGLYFLLRLTLPLSCTLSPAVKLFRHGGQSWVHTCHSMVLGP</sequence>
<evidence type="ECO:0000313" key="1">
    <source>
        <dbReference type="EMBL" id="KAJ7357978.1"/>
    </source>
</evidence>